<dbReference type="RefSeq" id="YP_001257042.1">
    <property type="nucleotide sequence ID" value="NC_009503.1"/>
</dbReference>
<evidence type="ECO:0000313" key="2">
    <source>
        <dbReference type="Proteomes" id="UP000202782"/>
    </source>
</evidence>
<dbReference type="EMBL" id="DQ288858">
    <property type="protein sequence ID" value="ABQ52034.1"/>
    <property type="molecule type" value="Genomic_DNA"/>
</dbReference>
<sequence length="218" mass="25745">MYILKLNKCFYEDKKKYLAEKNGSGCYVASLQKLCMEHVIEMVQNQDVSTDYLLQFEFPQIWLSIFDLMTVNFHMCTFTDLLTYYTDQFIVLHSDEKFYISDEVMQDVFLNMATSYNLINKNVDSIVKQAICLKGATYWDSENDCNQIQQASIEGYISTSDKRYFIVVMLKSFEGLMDYILMPVPVNVVNNLLYYFRFIMQNGDWYTVCEPTRVELVY</sequence>
<name>A5IZU3_9BBAC</name>
<proteinExistence type="predicted"/>
<keyword evidence="2" id="KW-1185">Reference proteome</keyword>
<reference evidence="1 2" key="1">
    <citation type="journal article" date="2008" name="J. Microbiol.">
        <title>Molecular and phylogenetic characterization of Spodoptera litura granulovirus.</title>
        <authorList>
            <person name="Wang Y."/>
            <person name="Choi J.Y."/>
            <person name="Roh J.Y."/>
            <person name="Woo S.D."/>
            <person name="Jin B.R."/>
            <person name="Je Y.H."/>
        </authorList>
    </citation>
    <scope>NUCLEOTIDE SEQUENCE [LARGE SCALE GENOMIC DNA]</scope>
    <source>
        <strain evidence="1">SlGV-K1</strain>
    </source>
</reference>
<dbReference type="GeneID" id="5184237"/>
<dbReference type="Proteomes" id="UP000202782">
    <property type="component" value="Segment"/>
</dbReference>
<dbReference type="KEGG" id="vg:5184237"/>
<organism evidence="1 2">
    <name type="scientific">Spodoptera litura granulovirus</name>
    <dbReference type="NCBI Taxonomy" id="359919"/>
    <lineage>
        <taxon>Viruses</taxon>
        <taxon>Viruses incertae sedis</taxon>
        <taxon>Naldaviricetes</taxon>
        <taxon>Lefavirales</taxon>
        <taxon>Baculoviridae</taxon>
        <taxon>Betabaculovirus</taxon>
        <taxon>Betabaculovirus spliturae</taxon>
    </lineage>
</organism>
<evidence type="ECO:0000313" key="1">
    <source>
        <dbReference type="EMBL" id="ABQ52034.1"/>
    </source>
</evidence>
<protein>
    <submittedName>
        <fullName evidence="1">Uncharacterized protein</fullName>
    </submittedName>
</protein>
<gene>
    <name evidence="1" type="primary">orf91</name>
    <name evidence="1" type="ORF">SlGVgp091</name>
</gene>
<accession>A5IZU3</accession>